<dbReference type="InterPro" id="IPR046522">
    <property type="entry name" value="DUF6699"/>
</dbReference>
<feature type="region of interest" description="Disordered" evidence="1">
    <location>
        <begin position="28"/>
        <end position="52"/>
    </location>
</feature>
<keyword evidence="4" id="KW-1185">Reference proteome</keyword>
<gene>
    <name evidence="3" type="ORF">TRAPUB_1460</name>
</gene>
<organism evidence="3 4">
    <name type="scientific">Trametes pubescens</name>
    <name type="common">White-rot fungus</name>
    <dbReference type="NCBI Taxonomy" id="154538"/>
    <lineage>
        <taxon>Eukaryota</taxon>
        <taxon>Fungi</taxon>
        <taxon>Dikarya</taxon>
        <taxon>Basidiomycota</taxon>
        <taxon>Agaricomycotina</taxon>
        <taxon>Agaricomycetes</taxon>
        <taxon>Polyporales</taxon>
        <taxon>Polyporaceae</taxon>
        <taxon>Trametes</taxon>
    </lineage>
</organism>
<reference evidence="3 4" key="1">
    <citation type="submission" date="2016-10" db="EMBL/GenBank/DDBJ databases">
        <title>Genome sequence of the basidiomycete white-rot fungus Trametes pubescens.</title>
        <authorList>
            <person name="Makela M.R."/>
            <person name="Granchi Z."/>
            <person name="Peng M."/>
            <person name="De Vries R.P."/>
            <person name="Grigoriev I."/>
            <person name="Riley R."/>
            <person name="Hilden K."/>
        </authorList>
    </citation>
    <scope>NUCLEOTIDE SEQUENCE [LARGE SCALE GENOMIC DNA]</scope>
    <source>
        <strain evidence="3 4">FBCC735</strain>
    </source>
</reference>
<comment type="caution">
    <text evidence="3">The sequence shown here is derived from an EMBL/GenBank/DDBJ whole genome shotgun (WGS) entry which is preliminary data.</text>
</comment>
<protein>
    <recommendedName>
        <fullName evidence="2">DUF6699 domain-containing protein</fullName>
    </recommendedName>
</protein>
<dbReference type="OrthoDB" id="2783256at2759"/>
<feature type="compositionally biased region" description="Low complexity" evidence="1">
    <location>
        <begin position="28"/>
        <end position="38"/>
    </location>
</feature>
<feature type="compositionally biased region" description="Pro residues" evidence="1">
    <location>
        <begin position="39"/>
        <end position="52"/>
    </location>
</feature>
<dbReference type="OMA" id="HASSAWN"/>
<proteinExistence type="predicted"/>
<dbReference type="AlphaFoldDB" id="A0A1M2VJ83"/>
<sequence length="287" mass="31463">MNWHLLPQAAYPPIRGFMYPPPGAPSLTWSGSTSTSPDPGTPQLPPTPLLPTVPLPSHGNYEDYGWHTRIPPMPSTAVQRGPRAPAVHWHAQPDVDPLIAYTPRVSAAHASSAWNLLCDPRVVQFTDSRWCALSRAQLTARCAVWGAPQDGGRPLRSLVLIFRGLPLQIKIPPSGVFSHINRRGPADFVSIWDVLAGLHNELHAPVDRALFAGLPGPDKKRALRRSADRPEPVLAEGRQQVQGHLLRNIDLLAGRRFFGVRVATDGEVPWDRHFGEPEVFVVEVGSG</sequence>
<evidence type="ECO:0000256" key="1">
    <source>
        <dbReference type="SAM" id="MobiDB-lite"/>
    </source>
</evidence>
<dbReference type="Proteomes" id="UP000184267">
    <property type="component" value="Unassembled WGS sequence"/>
</dbReference>
<feature type="domain" description="DUF6699" evidence="2">
    <location>
        <begin position="179"/>
        <end position="259"/>
    </location>
</feature>
<name>A0A1M2VJ83_TRAPU</name>
<evidence type="ECO:0000313" key="4">
    <source>
        <dbReference type="Proteomes" id="UP000184267"/>
    </source>
</evidence>
<evidence type="ECO:0000313" key="3">
    <source>
        <dbReference type="EMBL" id="OJT07661.1"/>
    </source>
</evidence>
<accession>A0A1M2VJ83</accession>
<evidence type="ECO:0000259" key="2">
    <source>
        <dbReference type="Pfam" id="PF20415"/>
    </source>
</evidence>
<dbReference type="Pfam" id="PF20415">
    <property type="entry name" value="DUF6699"/>
    <property type="match status" value="1"/>
</dbReference>
<dbReference type="EMBL" id="MNAD01001145">
    <property type="protein sequence ID" value="OJT07661.1"/>
    <property type="molecule type" value="Genomic_DNA"/>
</dbReference>